<evidence type="ECO:0000259" key="5">
    <source>
        <dbReference type="PROSITE" id="PS51635"/>
    </source>
</evidence>
<dbReference type="GO" id="GO:0016042">
    <property type="term" value="P:lipid catabolic process"/>
    <property type="evidence" value="ECO:0007669"/>
    <property type="project" value="UniProtKB-UniRule"/>
</dbReference>
<comment type="caution">
    <text evidence="4">Lacks conserved residue(s) required for the propagation of feature annotation.</text>
</comment>
<dbReference type="EMBL" id="DTGD01000248">
    <property type="protein sequence ID" value="HGB36544.1"/>
    <property type="molecule type" value="Genomic_DNA"/>
</dbReference>
<name>A0A7V3KPN3_UNCW3</name>
<dbReference type="Pfam" id="PF01734">
    <property type="entry name" value="Patatin"/>
    <property type="match status" value="1"/>
</dbReference>
<dbReference type="InterPro" id="IPR016035">
    <property type="entry name" value="Acyl_Trfase/lysoPLipase"/>
</dbReference>
<protein>
    <recommendedName>
        <fullName evidence="5">PNPLA domain-containing protein</fullName>
    </recommendedName>
</protein>
<gene>
    <name evidence="6" type="ORF">ENV38_06550</name>
</gene>
<feature type="active site" description="Nucleophile" evidence="4">
    <location>
        <position position="39"/>
    </location>
</feature>
<dbReference type="InterPro" id="IPR050301">
    <property type="entry name" value="NTE"/>
</dbReference>
<accession>A0A7V3KPN3</accession>
<dbReference type="Gene3D" id="3.40.1090.10">
    <property type="entry name" value="Cytosolic phospholipase A2 catalytic domain"/>
    <property type="match status" value="2"/>
</dbReference>
<dbReference type="PROSITE" id="PS51635">
    <property type="entry name" value="PNPLA"/>
    <property type="match status" value="1"/>
</dbReference>
<dbReference type="PANTHER" id="PTHR14226">
    <property type="entry name" value="NEUROPATHY TARGET ESTERASE/SWISS CHEESE D.MELANOGASTER"/>
    <property type="match status" value="1"/>
</dbReference>
<evidence type="ECO:0000256" key="4">
    <source>
        <dbReference type="PROSITE-ProRule" id="PRU01161"/>
    </source>
</evidence>
<dbReference type="InterPro" id="IPR002641">
    <property type="entry name" value="PNPLA_dom"/>
</dbReference>
<evidence type="ECO:0000256" key="2">
    <source>
        <dbReference type="ARBA" id="ARBA00022963"/>
    </source>
</evidence>
<feature type="active site" description="Proton acceptor" evidence="4">
    <location>
        <position position="153"/>
    </location>
</feature>
<proteinExistence type="predicted"/>
<feature type="domain" description="PNPLA" evidence="5">
    <location>
        <begin position="6"/>
        <end position="166"/>
    </location>
</feature>
<evidence type="ECO:0000313" key="6">
    <source>
        <dbReference type="EMBL" id="HGB36544.1"/>
    </source>
</evidence>
<evidence type="ECO:0000256" key="1">
    <source>
        <dbReference type="ARBA" id="ARBA00022801"/>
    </source>
</evidence>
<comment type="caution">
    <text evidence="6">The sequence shown here is derived from an EMBL/GenBank/DDBJ whole genome shotgun (WGS) entry which is preliminary data.</text>
</comment>
<keyword evidence="3 4" id="KW-0443">Lipid metabolism</keyword>
<feature type="short sequence motif" description="DGA/G" evidence="4">
    <location>
        <begin position="153"/>
        <end position="155"/>
    </location>
</feature>
<dbReference type="AlphaFoldDB" id="A0A7V3KPN3"/>
<organism evidence="6">
    <name type="scientific">candidate division WOR-3 bacterium</name>
    <dbReference type="NCBI Taxonomy" id="2052148"/>
    <lineage>
        <taxon>Bacteria</taxon>
        <taxon>Bacteria division WOR-3</taxon>
    </lineage>
</organism>
<dbReference type="GO" id="GO:0016787">
    <property type="term" value="F:hydrolase activity"/>
    <property type="evidence" value="ECO:0007669"/>
    <property type="project" value="UniProtKB-UniRule"/>
</dbReference>
<reference evidence="6" key="1">
    <citation type="journal article" date="2020" name="mSystems">
        <title>Genome- and Community-Level Interaction Insights into Carbon Utilization and Element Cycling Functions of Hydrothermarchaeota in Hydrothermal Sediment.</title>
        <authorList>
            <person name="Zhou Z."/>
            <person name="Liu Y."/>
            <person name="Xu W."/>
            <person name="Pan J."/>
            <person name="Luo Z.H."/>
            <person name="Li M."/>
        </authorList>
    </citation>
    <scope>NUCLEOTIDE SEQUENCE [LARGE SCALE GENOMIC DNA]</scope>
    <source>
        <strain evidence="6">SpSt-754</strain>
    </source>
</reference>
<sequence length="292" mass="32051">MRKVALLLGGGAAKGYAHIGVIKALEEWGVSPDLVIGTSMGALVGGFYCAGFTPDEMEKIAKGVDLKKMAKIFNISLSTQGFIGLSGVEEFLRSYLGYVKIQALRRKFIATAVDVTNNEALYFDRGDLVKAILMSISIPFIFVPITSDSIVVDGGVLDNVPVRVLSLLDEDYFSIAVNVIPAVRHTVRFADADEIKLKEKVNLIEKIAKRGKEAAFREEAMGFISYIIKVSHLMISEINLNRLEDYPCDVYIEVDSGIDSHEFNRAEVAISAGYNKAQEFKEIIMNKLSLGG</sequence>
<dbReference type="PANTHER" id="PTHR14226:SF29">
    <property type="entry name" value="NEUROPATHY TARGET ESTERASE SWS"/>
    <property type="match status" value="1"/>
</dbReference>
<feature type="short sequence motif" description="GXSXG" evidence="4">
    <location>
        <begin position="37"/>
        <end position="41"/>
    </location>
</feature>
<evidence type="ECO:0000256" key="3">
    <source>
        <dbReference type="ARBA" id="ARBA00023098"/>
    </source>
</evidence>
<keyword evidence="2 4" id="KW-0442">Lipid degradation</keyword>
<keyword evidence="1 4" id="KW-0378">Hydrolase</keyword>
<dbReference type="SUPFAM" id="SSF52151">
    <property type="entry name" value="FabD/lysophospholipase-like"/>
    <property type="match status" value="1"/>
</dbReference>